<feature type="transmembrane region" description="Helical" evidence="1">
    <location>
        <begin position="47"/>
        <end position="67"/>
    </location>
</feature>
<keyword evidence="1" id="KW-0812">Transmembrane</keyword>
<feature type="transmembrane region" description="Helical" evidence="1">
    <location>
        <begin position="88"/>
        <end position="107"/>
    </location>
</feature>
<gene>
    <name evidence="2" type="ORF">M422DRAFT_263614</name>
</gene>
<sequence length="217" mass="23979">MYIILANFKVLQWSIWKDATRPVIKLGDALGVLCISQAEALTGSSSLVPLFIAAITFDLSIFGLTFYKGLQARRSSPIHLLEVTFRDGNLYFGAIFWVNLGTLLLILKEPLSPYVGTINVQFSSVITVVLVSRLFLNLKEAAYRSRYFATSSLAFYSGISFVSFPPVQLGSSTLSPVRPRSKADPKTLRHSFGTLLSMDFEDLCADLQSIGESDSLY</sequence>
<organism evidence="2 3">
    <name type="scientific">Sphaerobolus stellatus (strain SS14)</name>
    <dbReference type="NCBI Taxonomy" id="990650"/>
    <lineage>
        <taxon>Eukaryota</taxon>
        <taxon>Fungi</taxon>
        <taxon>Dikarya</taxon>
        <taxon>Basidiomycota</taxon>
        <taxon>Agaricomycotina</taxon>
        <taxon>Agaricomycetes</taxon>
        <taxon>Phallomycetidae</taxon>
        <taxon>Geastrales</taxon>
        <taxon>Sphaerobolaceae</taxon>
        <taxon>Sphaerobolus</taxon>
    </lineage>
</organism>
<proteinExistence type="predicted"/>
<dbReference type="AlphaFoldDB" id="A0A0C9UHH0"/>
<evidence type="ECO:0000313" key="2">
    <source>
        <dbReference type="EMBL" id="KIJ34299.1"/>
    </source>
</evidence>
<evidence type="ECO:0000313" key="3">
    <source>
        <dbReference type="Proteomes" id="UP000054279"/>
    </source>
</evidence>
<protein>
    <submittedName>
        <fullName evidence="2">Uncharacterized protein</fullName>
    </submittedName>
</protein>
<feature type="transmembrane region" description="Helical" evidence="1">
    <location>
        <begin position="113"/>
        <end position="135"/>
    </location>
</feature>
<keyword evidence="1" id="KW-1133">Transmembrane helix</keyword>
<name>A0A0C9UHH0_SPHS4</name>
<keyword evidence="3" id="KW-1185">Reference proteome</keyword>
<evidence type="ECO:0000256" key="1">
    <source>
        <dbReference type="SAM" id="Phobius"/>
    </source>
</evidence>
<dbReference type="EMBL" id="KN837201">
    <property type="protein sequence ID" value="KIJ34299.1"/>
    <property type="molecule type" value="Genomic_DNA"/>
</dbReference>
<dbReference type="Proteomes" id="UP000054279">
    <property type="component" value="Unassembled WGS sequence"/>
</dbReference>
<dbReference type="HOGENOM" id="CLU_1074301_0_0_1"/>
<reference evidence="2 3" key="1">
    <citation type="submission" date="2014-06" db="EMBL/GenBank/DDBJ databases">
        <title>Evolutionary Origins and Diversification of the Mycorrhizal Mutualists.</title>
        <authorList>
            <consortium name="DOE Joint Genome Institute"/>
            <consortium name="Mycorrhizal Genomics Consortium"/>
            <person name="Kohler A."/>
            <person name="Kuo A."/>
            <person name="Nagy L.G."/>
            <person name="Floudas D."/>
            <person name="Copeland A."/>
            <person name="Barry K.W."/>
            <person name="Cichocki N."/>
            <person name="Veneault-Fourrey C."/>
            <person name="LaButti K."/>
            <person name="Lindquist E.A."/>
            <person name="Lipzen A."/>
            <person name="Lundell T."/>
            <person name="Morin E."/>
            <person name="Murat C."/>
            <person name="Riley R."/>
            <person name="Ohm R."/>
            <person name="Sun H."/>
            <person name="Tunlid A."/>
            <person name="Henrissat B."/>
            <person name="Grigoriev I.V."/>
            <person name="Hibbett D.S."/>
            <person name="Martin F."/>
        </authorList>
    </citation>
    <scope>NUCLEOTIDE SEQUENCE [LARGE SCALE GENOMIC DNA]</scope>
    <source>
        <strain evidence="2 3">SS14</strain>
    </source>
</reference>
<dbReference type="OrthoDB" id="2686513at2759"/>
<keyword evidence="1" id="KW-0472">Membrane</keyword>
<accession>A0A0C9UHH0</accession>